<dbReference type="PANTHER" id="PTHR10366">
    <property type="entry name" value="NAD DEPENDENT EPIMERASE/DEHYDRATASE"/>
    <property type="match status" value="1"/>
</dbReference>
<gene>
    <name evidence="4" type="ORF">ASILVAE211_22090</name>
</gene>
<protein>
    <submittedName>
        <fullName evidence="4">Aldehyde reductase</fullName>
    </submittedName>
</protein>
<dbReference type="AlphaFoldDB" id="A0A963YXD8"/>
<dbReference type="InterPro" id="IPR001509">
    <property type="entry name" value="Epimerase_deHydtase"/>
</dbReference>
<dbReference type="Proteomes" id="UP000708298">
    <property type="component" value="Unassembled WGS sequence"/>
</dbReference>
<dbReference type="InterPro" id="IPR036291">
    <property type="entry name" value="NAD(P)-bd_dom_sf"/>
</dbReference>
<dbReference type="PANTHER" id="PTHR10366:SF564">
    <property type="entry name" value="STEROL-4-ALPHA-CARBOXYLATE 3-DEHYDROGENASE, DECARBOXYLATING"/>
    <property type="match status" value="1"/>
</dbReference>
<dbReference type="Gene3D" id="3.40.50.720">
    <property type="entry name" value="NAD(P)-binding Rossmann-like Domain"/>
    <property type="match status" value="1"/>
</dbReference>
<dbReference type="FunFam" id="3.40.50.720:FF:000336">
    <property type="entry name" value="Aldehyde reductase"/>
    <property type="match status" value="1"/>
</dbReference>
<dbReference type="GO" id="GO:0016616">
    <property type="term" value="F:oxidoreductase activity, acting on the CH-OH group of donors, NAD or NADP as acceptor"/>
    <property type="evidence" value="ECO:0007669"/>
    <property type="project" value="TreeGrafter"/>
</dbReference>
<reference evidence="4" key="2">
    <citation type="submission" date="2021-01" db="EMBL/GenBank/DDBJ databases">
        <authorList>
            <person name="Mieszkin S."/>
            <person name="Pouder E."/>
            <person name="Alain K."/>
        </authorList>
    </citation>
    <scope>NUCLEOTIDE SEQUENCE</scope>
    <source>
        <strain evidence="4">HW T2.11</strain>
    </source>
</reference>
<sequence length="342" mass="37458">MTDFDRVLVTGGSGYIATFCIVQLLREGATVVTTVRDRSRETDVRQAIAKVLPAGGRLEVHVANLTDDAGWNEACAGCSGVLHIASPIPSLSPKKDEELVRPARDGVLRVLRAARDAGVIRFVMTSSTAAVCYGHGGRSKPFTEADWSDASDRTDSSAYERSKMAAERAAWDWHTREGCDMELVTICPGAVIGPVFGPDYSASIDIVRALLRSSMPGLPRFGWPLVDVRDIADLHVRALKTPSAAGQRFIGAGPFYWLQDVGRALRERVPDLADRVPVRRLPNWLVRLSALRNATIRARLYELNKTRDVSAEKARRELGWTPRPNDDAIADTARSLSLEGLL</sequence>
<dbReference type="Pfam" id="PF01370">
    <property type="entry name" value="Epimerase"/>
    <property type="match status" value="1"/>
</dbReference>
<accession>A0A963YXD8</accession>
<comment type="caution">
    <text evidence="4">The sequence shown here is derived from an EMBL/GenBank/DDBJ whole genome shotgun (WGS) entry which is preliminary data.</text>
</comment>
<name>A0A963YXD8_9PROT</name>
<dbReference type="InterPro" id="IPR050425">
    <property type="entry name" value="NAD(P)_dehydrat-like"/>
</dbReference>
<evidence type="ECO:0000313" key="4">
    <source>
        <dbReference type="EMBL" id="MCB8877898.1"/>
    </source>
</evidence>
<evidence type="ECO:0000256" key="1">
    <source>
        <dbReference type="ARBA" id="ARBA00023002"/>
    </source>
</evidence>
<organism evidence="4 5">
    <name type="scientific">Acidisoma silvae</name>
    <dbReference type="NCBI Taxonomy" id="2802396"/>
    <lineage>
        <taxon>Bacteria</taxon>
        <taxon>Pseudomonadati</taxon>
        <taxon>Pseudomonadota</taxon>
        <taxon>Alphaproteobacteria</taxon>
        <taxon>Acetobacterales</taxon>
        <taxon>Acidocellaceae</taxon>
        <taxon>Acidisoma</taxon>
    </lineage>
</organism>
<evidence type="ECO:0000256" key="2">
    <source>
        <dbReference type="ARBA" id="ARBA00023445"/>
    </source>
</evidence>
<proteinExistence type="inferred from homology"/>
<evidence type="ECO:0000313" key="5">
    <source>
        <dbReference type="Proteomes" id="UP000708298"/>
    </source>
</evidence>
<comment type="similarity">
    <text evidence="2">Belongs to the NAD(P)-dependent epimerase/dehydratase family. Dihydroflavonol-4-reductase subfamily.</text>
</comment>
<dbReference type="CDD" id="cd05227">
    <property type="entry name" value="AR_SDR_e"/>
    <property type="match status" value="1"/>
</dbReference>
<dbReference type="SUPFAM" id="SSF51735">
    <property type="entry name" value="NAD(P)-binding Rossmann-fold domains"/>
    <property type="match status" value="1"/>
</dbReference>
<dbReference type="RefSeq" id="WP_227323543.1">
    <property type="nucleotide sequence ID" value="NZ_JAESVB010000019.1"/>
</dbReference>
<keyword evidence="1" id="KW-0560">Oxidoreductase</keyword>
<feature type="domain" description="NAD-dependent epimerase/dehydratase" evidence="3">
    <location>
        <begin position="7"/>
        <end position="245"/>
    </location>
</feature>
<dbReference type="EMBL" id="JAESVB010000019">
    <property type="protein sequence ID" value="MCB8877898.1"/>
    <property type="molecule type" value="Genomic_DNA"/>
</dbReference>
<keyword evidence="5" id="KW-1185">Reference proteome</keyword>
<evidence type="ECO:0000259" key="3">
    <source>
        <dbReference type="Pfam" id="PF01370"/>
    </source>
</evidence>
<reference evidence="4" key="1">
    <citation type="journal article" date="2021" name="Microorganisms">
        <title>Acidisoma silvae sp. nov. and Acidisomacellulosilytica sp. nov., Two Acidophilic Bacteria Isolated from Decaying Wood, Hydrolyzing Cellulose and Producing Poly-3-hydroxybutyrate.</title>
        <authorList>
            <person name="Mieszkin S."/>
            <person name="Pouder E."/>
            <person name="Uroz S."/>
            <person name="Simon-Colin C."/>
            <person name="Alain K."/>
        </authorList>
    </citation>
    <scope>NUCLEOTIDE SEQUENCE</scope>
    <source>
        <strain evidence="4">HW T2.11</strain>
    </source>
</reference>